<sequence length="100" mass="10785">MGYNTGMVKYFVGVVLLNTFPMYVFGSGILTGWEFLNAFAMKQSVDAALSVAIDYYIAKLTPFPLNEFLTASGFEEVVISVGFAVLIGAAVASVKWRAAV</sequence>
<proteinExistence type="predicted"/>
<dbReference type="EMBL" id="FOZS01000006">
    <property type="protein sequence ID" value="SFT04583.1"/>
    <property type="molecule type" value="Genomic_DNA"/>
</dbReference>
<dbReference type="RefSeq" id="WP_092907451.1">
    <property type="nucleotide sequence ID" value="NZ_FOZS01000006.1"/>
</dbReference>
<keyword evidence="1" id="KW-0472">Membrane</keyword>
<evidence type="ECO:0000313" key="3">
    <source>
        <dbReference type="Proteomes" id="UP000199199"/>
    </source>
</evidence>
<name>A0A1I6UT69_9EURY</name>
<evidence type="ECO:0000256" key="1">
    <source>
        <dbReference type="SAM" id="Phobius"/>
    </source>
</evidence>
<feature type="transmembrane region" description="Helical" evidence="1">
    <location>
        <begin position="20"/>
        <end position="40"/>
    </location>
</feature>
<keyword evidence="1" id="KW-1133">Transmembrane helix</keyword>
<dbReference type="Proteomes" id="UP000199199">
    <property type="component" value="Unassembled WGS sequence"/>
</dbReference>
<evidence type="ECO:0000313" key="2">
    <source>
        <dbReference type="EMBL" id="SFT04583.1"/>
    </source>
</evidence>
<dbReference type="OrthoDB" id="350140at2157"/>
<feature type="transmembrane region" description="Helical" evidence="1">
    <location>
        <begin position="77"/>
        <end position="96"/>
    </location>
</feature>
<gene>
    <name evidence="2" type="ORF">SAMN04488556_4070</name>
</gene>
<dbReference type="AlphaFoldDB" id="A0A1I6UT69"/>
<keyword evidence="1" id="KW-0812">Transmembrane</keyword>
<keyword evidence="3" id="KW-1185">Reference proteome</keyword>
<protein>
    <submittedName>
        <fullName evidence="2">Uncharacterized protein</fullName>
    </submittedName>
</protein>
<organism evidence="2 3">
    <name type="scientific">Halostagnicola kamekurae</name>
    <dbReference type="NCBI Taxonomy" id="619731"/>
    <lineage>
        <taxon>Archaea</taxon>
        <taxon>Methanobacteriati</taxon>
        <taxon>Methanobacteriota</taxon>
        <taxon>Stenosarchaea group</taxon>
        <taxon>Halobacteria</taxon>
        <taxon>Halobacteriales</taxon>
        <taxon>Natrialbaceae</taxon>
        <taxon>Halostagnicola</taxon>
    </lineage>
</organism>
<reference evidence="3" key="1">
    <citation type="submission" date="2016-10" db="EMBL/GenBank/DDBJ databases">
        <authorList>
            <person name="Varghese N."/>
            <person name="Submissions S."/>
        </authorList>
    </citation>
    <scope>NUCLEOTIDE SEQUENCE [LARGE SCALE GENOMIC DNA]</scope>
    <source>
        <strain evidence="3">DSM 22427</strain>
    </source>
</reference>
<accession>A0A1I6UT69</accession>